<feature type="binding site" evidence="11">
    <location>
        <begin position="31"/>
        <end position="36"/>
    </location>
    <ligand>
        <name>ATP</name>
        <dbReference type="ChEBI" id="CHEBI:30616"/>
    </ligand>
</feature>
<dbReference type="EC" id="6.3.4.2" evidence="11"/>
<keyword evidence="12" id="KW-1133">Transmembrane helix</keyword>
<dbReference type="Gene3D" id="3.40.50.880">
    <property type="match status" value="1"/>
</dbReference>
<dbReference type="InterPro" id="IPR033828">
    <property type="entry name" value="GATase1_CTP_Synthase"/>
</dbReference>
<gene>
    <name evidence="11" type="primary">pyrG</name>
    <name evidence="15" type="ORF">CFT12S02225_06060</name>
</gene>
<feature type="binding site" evidence="11">
    <location>
        <position position="257"/>
    </location>
    <ligand>
        <name>ATP</name>
        <dbReference type="ChEBI" id="CHEBI:30616"/>
    </ligand>
</feature>
<evidence type="ECO:0000256" key="3">
    <source>
        <dbReference type="ARBA" id="ARBA00022598"/>
    </source>
</evidence>
<feature type="binding site" evidence="11">
    <location>
        <position position="239"/>
    </location>
    <ligand>
        <name>CTP</name>
        <dbReference type="ChEBI" id="CHEBI:37563"/>
        <note>allosteric inhibitor</note>
    </ligand>
</feature>
<dbReference type="NCBIfam" id="NF003792">
    <property type="entry name" value="PRK05380.1"/>
    <property type="match status" value="1"/>
</dbReference>
<dbReference type="GO" id="GO:0046872">
    <property type="term" value="F:metal ion binding"/>
    <property type="evidence" value="ECO:0007669"/>
    <property type="project" value="UniProtKB-KW"/>
</dbReference>
<dbReference type="SUPFAM" id="SSF52540">
    <property type="entry name" value="P-loop containing nucleoside triphosphate hydrolases"/>
    <property type="match status" value="1"/>
</dbReference>
<dbReference type="InterPro" id="IPR017926">
    <property type="entry name" value="GATASE"/>
</dbReference>
<dbReference type="Gene3D" id="3.40.50.300">
    <property type="entry name" value="P-loop containing nucleotide triphosphate hydrolases"/>
    <property type="match status" value="1"/>
</dbReference>
<feature type="region of interest" description="Amidoligase domain" evidence="11">
    <location>
        <begin position="1"/>
        <end position="282"/>
    </location>
</feature>
<dbReference type="Pfam" id="PF00117">
    <property type="entry name" value="GATase"/>
    <property type="match status" value="1"/>
</dbReference>
<protein>
    <recommendedName>
        <fullName evidence="11">CTP synthase</fullName>
        <ecNumber evidence="11">6.3.4.2</ecNumber>
    </recommendedName>
    <alternativeName>
        <fullName evidence="11">Cytidine 5'-triphosphate synthase</fullName>
    </alternativeName>
    <alternativeName>
        <fullName evidence="11">Cytidine triphosphate synthetase</fullName>
        <shortName evidence="11">CTP synthetase</shortName>
        <shortName evidence="11">CTPS</shortName>
    </alternativeName>
    <alternativeName>
        <fullName evidence="11">UTP--ammonia ligase</fullName>
    </alternativeName>
</protein>
<reference evidence="15 16" key="1">
    <citation type="journal article" date="2016" name="Genome Biol. Evol.">
        <title>Comparative Genomics of Campylobacter fetus from Reptiles and Mammals Reveals Divergent Evolution in Host-Associated Lineages.</title>
        <authorList>
            <person name="Gilbert M.J."/>
            <person name="Miller W.G."/>
            <person name="Yee E."/>
            <person name="Zomer A.L."/>
            <person name="van der Graaf-van Bloois L."/>
            <person name="Fitzgerald C."/>
            <person name="Forbes K.J."/>
            <person name="Meric G."/>
            <person name="Sheppard S.K."/>
            <person name="Wagenaar J.A."/>
            <person name="Duim B."/>
        </authorList>
    </citation>
    <scope>NUCLEOTIDE SEQUENCE [LARGE SCALE GENOMIC DNA]</scope>
    <source>
        <strain evidence="15 16">12S02225-3</strain>
    </source>
</reference>
<feature type="binding site" evidence="11">
    <location>
        <position position="88"/>
    </location>
    <ligand>
        <name>ATP</name>
        <dbReference type="ChEBI" id="CHEBI:30616"/>
    </ligand>
</feature>
<feature type="transmembrane region" description="Helical" evidence="12">
    <location>
        <begin position="21"/>
        <end position="45"/>
    </location>
</feature>
<feature type="active site" evidence="11">
    <location>
        <position position="533"/>
    </location>
</feature>
<keyword evidence="6 11" id="KW-0067">ATP-binding</keyword>
<dbReference type="PROSITE" id="PS51273">
    <property type="entry name" value="GATASE_TYPE_1"/>
    <property type="match status" value="1"/>
</dbReference>
<dbReference type="CDD" id="cd03113">
    <property type="entry name" value="CTPS_N"/>
    <property type="match status" value="1"/>
</dbReference>
<feature type="binding site" evidence="11">
    <location>
        <position position="369"/>
    </location>
    <ligand>
        <name>L-glutamine</name>
        <dbReference type="ChEBI" id="CHEBI:58359"/>
    </ligand>
</feature>
<evidence type="ECO:0000259" key="13">
    <source>
        <dbReference type="Pfam" id="PF00117"/>
    </source>
</evidence>
<evidence type="ECO:0000313" key="16">
    <source>
        <dbReference type="Proteomes" id="UP000093100"/>
    </source>
</evidence>
<dbReference type="GO" id="GO:0044210">
    <property type="term" value="P:'de novo' CTP biosynthetic process"/>
    <property type="evidence" value="ECO:0007669"/>
    <property type="project" value="UniProtKB-UniRule"/>
</dbReference>
<evidence type="ECO:0000256" key="9">
    <source>
        <dbReference type="ARBA" id="ARBA00022975"/>
    </source>
</evidence>
<evidence type="ECO:0000256" key="8">
    <source>
        <dbReference type="ARBA" id="ARBA00022962"/>
    </source>
</evidence>
<evidence type="ECO:0000256" key="10">
    <source>
        <dbReference type="ARBA" id="ARBA00047781"/>
    </source>
</evidence>
<dbReference type="GO" id="GO:0019856">
    <property type="term" value="P:pyrimidine nucleobase biosynthetic process"/>
    <property type="evidence" value="ECO:0007669"/>
    <property type="project" value="TreeGrafter"/>
</dbReference>
<keyword evidence="12" id="KW-0472">Membrane</keyword>
<feature type="binding site" evidence="11">
    <location>
        <position position="488"/>
    </location>
    <ligand>
        <name>L-glutamine</name>
        <dbReference type="ChEBI" id="CHEBI:58359"/>
    </ligand>
</feature>
<evidence type="ECO:0000256" key="1">
    <source>
        <dbReference type="ARBA" id="ARBA00005171"/>
    </source>
</evidence>
<comment type="caution">
    <text evidence="11">Lacks conserved residue(s) required for the propagation of feature annotation.</text>
</comment>
<feature type="domain" description="CTP synthase N-terminal" evidence="14">
    <location>
        <begin position="20"/>
        <end position="282"/>
    </location>
</feature>
<dbReference type="InterPro" id="IPR027417">
    <property type="entry name" value="P-loop_NTPase"/>
</dbReference>
<evidence type="ECO:0000256" key="2">
    <source>
        <dbReference type="ARBA" id="ARBA00007533"/>
    </source>
</evidence>
<feature type="binding site" evidence="11">
    <location>
        <position position="239"/>
    </location>
    <ligand>
        <name>UTP</name>
        <dbReference type="ChEBI" id="CHEBI:46398"/>
    </ligand>
</feature>
<dbReference type="RefSeq" id="WP_058909635.1">
    <property type="nucleotide sequence ID" value="NZ_JAAOXI010000006.1"/>
</dbReference>
<evidence type="ECO:0000313" key="15">
    <source>
        <dbReference type="EMBL" id="OCR90593.1"/>
    </source>
</evidence>
<dbReference type="GO" id="GO:0042802">
    <property type="term" value="F:identical protein binding"/>
    <property type="evidence" value="ECO:0007669"/>
    <property type="project" value="TreeGrafter"/>
</dbReference>
<feature type="binding site" evidence="11">
    <location>
        <position position="420"/>
    </location>
    <ligand>
        <name>L-glutamine</name>
        <dbReference type="ChEBI" id="CHEBI:58359"/>
    </ligand>
</feature>
<dbReference type="Pfam" id="PF06418">
    <property type="entry name" value="CTP_synth_N"/>
    <property type="match status" value="1"/>
</dbReference>
<dbReference type="PANTHER" id="PTHR11550:SF0">
    <property type="entry name" value="CTP SYNTHASE-RELATED"/>
    <property type="match status" value="1"/>
</dbReference>
<dbReference type="AlphaFoldDB" id="A0AAX0HAN1"/>
<dbReference type="SUPFAM" id="SSF52317">
    <property type="entry name" value="Class I glutamine amidotransferase-like"/>
    <property type="match status" value="1"/>
</dbReference>
<comment type="similarity">
    <text evidence="2 11">Belongs to the CTP synthase family.</text>
</comment>
<dbReference type="CDD" id="cd01746">
    <property type="entry name" value="GATase1_CTP_Synthase"/>
    <property type="match status" value="1"/>
</dbReference>
<keyword evidence="4 11" id="KW-0479">Metal-binding</keyword>
<dbReference type="InterPro" id="IPR004468">
    <property type="entry name" value="CTP_synthase"/>
</dbReference>
<evidence type="ECO:0000256" key="11">
    <source>
        <dbReference type="HAMAP-Rule" id="MF_01227"/>
    </source>
</evidence>
<dbReference type="NCBIfam" id="TIGR00337">
    <property type="entry name" value="PyrG"/>
    <property type="match status" value="1"/>
</dbReference>
<evidence type="ECO:0000256" key="5">
    <source>
        <dbReference type="ARBA" id="ARBA00022741"/>
    </source>
</evidence>
<comment type="subunit">
    <text evidence="11">Homotetramer.</text>
</comment>
<dbReference type="FunFam" id="3.40.50.300:FF:000009">
    <property type="entry name" value="CTP synthase"/>
    <property type="match status" value="1"/>
</dbReference>
<comment type="pathway">
    <text evidence="1 11">Pyrimidine metabolism; CTP biosynthesis via de novo pathway; CTP from UDP: step 2/2.</text>
</comment>
<dbReference type="InterPro" id="IPR017456">
    <property type="entry name" value="CTP_synthase_N"/>
</dbReference>
<comment type="catalytic activity">
    <reaction evidence="11">
        <text>UTP + NH4(+) + ATP = CTP + ADP + phosphate + 2 H(+)</text>
        <dbReference type="Rhea" id="RHEA:16597"/>
        <dbReference type="ChEBI" id="CHEBI:15378"/>
        <dbReference type="ChEBI" id="CHEBI:28938"/>
        <dbReference type="ChEBI" id="CHEBI:30616"/>
        <dbReference type="ChEBI" id="CHEBI:37563"/>
        <dbReference type="ChEBI" id="CHEBI:43474"/>
        <dbReference type="ChEBI" id="CHEBI:46398"/>
        <dbReference type="ChEBI" id="CHEBI:456216"/>
    </reaction>
</comment>
<dbReference type="PANTHER" id="PTHR11550">
    <property type="entry name" value="CTP SYNTHASE"/>
    <property type="match status" value="1"/>
</dbReference>
<feature type="active site" description="Nucleophile; for glutamine hydrolysis" evidence="11">
    <location>
        <position position="396"/>
    </location>
</feature>
<evidence type="ECO:0000256" key="4">
    <source>
        <dbReference type="ARBA" id="ARBA00022723"/>
    </source>
</evidence>
<dbReference type="FunFam" id="3.40.50.880:FF:000002">
    <property type="entry name" value="CTP synthase"/>
    <property type="match status" value="1"/>
</dbReference>
<dbReference type="InterPro" id="IPR029062">
    <property type="entry name" value="Class_I_gatase-like"/>
</dbReference>
<feature type="binding site" evidence="11">
    <location>
        <begin position="397"/>
        <end position="400"/>
    </location>
    <ligand>
        <name>L-glutamine</name>
        <dbReference type="ChEBI" id="CHEBI:58359"/>
    </ligand>
</feature>
<evidence type="ECO:0000256" key="7">
    <source>
        <dbReference type="ARBA" id="ARBA00022842"/>
    </source>
</evidence>
<dbReference type="GO" id="GO:0097268">
    <property type="term" value="C:cytoophidium"/>
    <property type="evidence" value="ECO:0007669"/>
    <property type="project" value="UniProtKB-ARBA"/>
</dbReference>
<keyword evidence="8 11" id="KW-0315">Glutamine amidotransferase</keyword>
<feature type="binding site" evidence="11">
    <location>
        <position position="30"/>
    </location>
    <ligand>
        <name>CTP</name>
        <dbReference type="ChEBI" id="CHEBI:37563"/>
        <note>allosteric inhibitor</note>
    </ligand>
</feature>
<comment type="caution">
    <text evidence="15">The sequence shown here is derived from an EMBL/GenBank/DDBJ whole genome shotgun (WGS) entry which is preliminary data.</text>
</comment>
<feature type="active site" evidence="11">
    <location>
        <position position="531"/>
    </location>
</feature>
<evidence type="ECO:0000259" key="14">
    <source>
        <dbReference type="Pfam" id="PF06418"/>
    </source>
</evidence>
<dbReference type="GO" id="GO:0005829">
    <property type="term" value="C:cytosol"/>
    <property type="evidence" value="ECO:0007669"/>
    <property type="project" value="TreeGrafter"/>
</dbReference>
<organism evidence="15 16">
    <name type="scientific">Campylobacter fetus subsp. testudinum</name>
    <dbReference type="NCBI Taxonomy" id="1507806"/>
    <lineage>
        <taxon>Bacteria</taxon>
        <taxon>Pseudomonadati</taxon>
        <taxon>Campylobacterota</taxon>
        <taxon>Epsilonproteobacteria</taxon>
        <taxon>Campylobacterales</taxon>
        <taxon>Campylobacteraceae</taxon>
        <taxon>Campylobacter</taxon>
    </lineage>
</organism>
<comment type="catalytic activity">
    <reaction evidence="10 11">
        <text>UTP + L-glutamine + ATP + H2O = CTP + L-glutamate + ADP + phosphate + 2 H(+)</text>
        <dbReference type="Rhea" id="RHEA:26426"/>
        <dbReference type="ChEBI" id="CHEBI:15377"/>
        <dbReference type="ChEBI" id="CHEBI:15378"/>
        <dbReference type="ChEBI" id="CHEBI:29985"/>
        <dbReference type="ChEBI" id="CHEBI:30616"/>
        <dbReference type="ChEBI" id="CHEBI:37563"/>
        <dbReference type="ChEBI" id="CHEBI:43474"/>
        <dbReference type="ChEBI" id="CHEBI:46398"/>
        <dbReference type="ChEBI" id="CHEBI:58359"/>
        <dbReference type="ChEBI" id="CHEBI:456216"/>
        <dbReference type="EC" id="6.3.4.2"/>
    </reaction>
</comment>
<accession>A0AAX0HAN1</accession>
<feature type="binding site" evidence="11">
    <location>
        <begin position="163"/>
        <end position="165"/>
    </location>
    <ligand>
        <name>CTP</name>
        <dbReference type="ChEBI" id="CHEBI:37563"/>
        <note>allosteric inhibitor</note>
    </ligand>
</feature>
<dbReference type="GO" id="GO:0005524">
    <property type="term" value="F:ATP binding"/>
    <property type="evidence" value="ECO:0007669"/>
    <property type="project" value="UniProtKB-KW"/>
</dbReference>
<proteinExistence type="inferred from homology"/>
<comment type="catalytic activity">
    <reaction evidence="11">
        <text>L-glutamine + H2O = L-glutamate + NH4(+)</text>
        <dbReference type="Rhea" id="RHEA:15889"/>
        <dbReference type="ChEBI" id="CHEBI:15377"/>
        <dbReference type="ChEBI" id="CHEBI:28938"/>
        <dbReference type="ChEBI" id="CHEBI:29985"/>
        <dbReference type="ChEBI" id="CHEBI:58359"/>
    </reaction>
</comment>
<name>A0AAX0HAN1_CAMFE</name>
<keyword evidence="3 11" id="KW-0436">Ligase</keyword>
<feature type="binding site" evidence="11">
    <location>
        <begin position="203"/>
        <end position="208"/>
    </location>
    <ligand>
        <name>UTP</name>
        <dbReference type="ChEBI" id="CHEBI:46398"/>
    </ligand>
</feature>
<comment type="function">
    <text evidence="11">Catalyzes the ATP-dependent amination of UTP to CTP with either L-glutamine or ammonia as the source of nitrogen. Regulates intracellular CTP levels through interactions with the four ribonucleotide triphosphates.</text>
</comment>
<feature type="domain" description="Glutamine amidotransferase" evidence="13">
    <location>
        <begin position="318"/>
        <end position="550"/>
    </location>
</feature>
<feature type="binding site" evidence="11">
    <location>
        <position position="156"/>
    </location>
    <ligand>
        <name>Mg(2+)</name>
        <dbReference type="ChEBI" id="CHEBI:18420"/>
    </ligand>
</feature>
<dbReference type="EMBL" id="LFLK01000005">
    <property type="protein sequence ID" value="OCR90593.1"/>
    <property type="molecule type" value="Genomic_DNA"/>
</dbReference>
<keyword evidence="7 11" id="KW-0460">Magnesium</keyword>
<keyword evidence="9 11" id="KW-0665">Pyrimidine biosynthesis</keyword>
<keyword evidence="12" id="KW-0812">Transmembrane</keyword>
<dbReference type="Proteomes" id="UP000093100">
    <property type="component" value="Unassembled WGS sequence"/>
</dbReference>
<feature type="binding site" evidence="11">
    <location>
        <begin position="203"/>
        <end position="208"/>
    </location>
    <ligand>
        <name>CTP</name>
        <dbReference type="ChEBI" id="CHEBI:37563"/>
        <note>allosteric inhibitor</note>
    </ligand>
</feature>
<feature type="binding site" evidence="11">
    <location>
        <position position="30"/>
    </location>
    <ligand>
        <name>UTP</name>
        <dbReference type="ChEBI" id="CHEBI:46398"/>
    </ligand>
</feature>
<feature type="binding site" evidence="11">
    <location>
        <position position="88"/>
    </location>
    <ligand>
        <name>Mg(2+)</name>
        <dbReference type="ChEBI" id="CHEBI:18420"/>
    </ligand>
</feature>
<sequence length="559" mass="62087">MDKSKQENRSQSDISLKQTKYIFVTGGVLSSLGKGIAAASIATLLKNVGLKVSILKADPYINVDPGTMSPLEHGEVFVTDDGAETDLDLGHYERFLDENLTQNNNFTTGRVYSSVIEKERRGDYLGKTIQVIPHIVGEIVERIKKAGVGKDILIVEIGGTVGDIEGLPFLEAIRALRSEVGRKNGMFIHLTLVPYIKVAGELKTKPTQHSVGELRRIGISPDMIICRSEIPINRELKDKIASSCGVERNSVIESPDLQSIYQVPLSFLKQDILEPIAEVLDLGELRPNMQNWDNLVKRVIAPSDSVTIAFVGKYIDLKESYKSLTESIIHAGANLDARVNLKWCDSEKIDENSVSETLKDVDGILVAGGFGSRGIEGKMQAIKYARENKIPYLGICLGMQLSLIEFARNILNLEDANSVEFQENCKNPIIYLIDSFIDANGKKQLRTHKSPLGGTMRLGSYKCNILPNSLLSRIYNGVKQIKERHRHRYEANPKYREAFEKNGLIVSGESEGLIEAVELKDHPFFLGVQFHPEFTSRLTKPNPAILGFIKAGIDNKNVR</sequence>
<evidence type="ECO:0000256" key="12">
    <source>
        <dbReference type="SAM" id="Phobius"/>
    </source>
</evidence>
<comment type="activity regulation">
    <text evidence="11">Allosterically activated by GTP, when glutamine is the substrate; GTP has no effect on the reaction when ammonia is the substrate. The allosteric effector GTP functions by stabilizing the protein conformation that binds the tetrahedral intermediate(s) formed during glutamine hydrolysis. Inhibited by the product CTP, via allosteric rather than competitive inhibition.</text>
</comment>
<dbReference type="GO" id="GO:0003883">
    <property type="term" value="F:CTP synthase activity"/>
    <property type="evidence" value="ECO:0007669"/>
    <property type="project" value="UniProtKB-UniRule"/>
</dbReference>
<keyword evidence="5 11" id="KW-0547">Nucleotide-binding</keyword>
<evidence type="ECO:0000256" key="6">
    <source>
        <dbReference type="ARBA" id="ARBA00022840"/>
    </source>
</evidence>
<dbReference type="HAMAP" id="MF_01227">
    <property type="entry name" value="PyrG"/>
    <property type="match status" value="1"/>
</dbReference>
<comment type="miscellaneous">
    <text evidence="11">CTPSs have evolved a hybrid strategy for distinguishing between UTP and CTP. The overlapping regions of the product feedback inhibitory and substrate sites recognize a common feature in both compounds, the triphosphate moiety. To differentiate isosteric substrate and product pyrimidine rings, an additional pocket far from the expected kinase/ligase catalytic site, specifically recognizes the cytosine and ribose portions of the product inhibitor.</text>
</comment>